<evidence type="ECO:0000256" key="2">
    <source>
        <dbReference type="ARBA" id="ARBA00004533"/>
    </source>
</evidence>
<dbReference type="InterPro" id="IPR004358">
    <property type="entry name" value="Sig_transdc_His_kin-like_C"/>
</dbReference>
<evidence type="ECO:0000256" key="3">
    <source>
        <dbReference type="ARBA" id="ARBA00022475"/>
    </source>
</evidence>
<evidence type="ECO:0000256" key="4">
    <source>
        <dbReference type="ARBA" id="ARBA00022519"/>
    </source>
</evidence>
<comment type="catalytic activity">
    <reaction evidence="1 14">
        <text>ATP + protein L-histidine = ADP + protein N-phospho-L-histidine.</text>
        <dbReference type="EC" id="2.7.13.3"/>
    </reaction>
</comment>
<keyword evidence="13 14" id="KW-0472">Membrane</keyword>
<dbReference type="InterPro" id="IPR036097">
    <property type="entry name" value="HisK_dim/P_sf"/>
</dbReference>
<feature type="transmembrane region" description="Helical" evidence="14">
    <location>
        <begin position="156"/>
        <end position="178"/>
    </location>
</feature>
<feature type="domain" description="HAMP" evidence="16">
    <location>
        <begin position="180"/>
        <end position="233"/>
    </location>
</feature>
<dbReference type="CDD" id="cd00082">
    <property type="entry name" value="HisKA"/>
    <property type="match status" value="1"/>
</dbReference>
<keyword evidence="9 14" id="KW-0418">Kinase</keyword>
<evidence type="ECO:0000256" key="14">
    <source>
        <dbReference type="RuleBase" id="RU364088"/>
    </source>
</evidence>
<keyword evidence="6 14" id="KW-0808">Transferase</keyword>
<reference evidence="17 18" key="1">
    <citation type="journal article" date="2024" name="Chem. Sci.">
        <title>Discovery of a lagriamide polyketide by integrated genome mining, isotopic labeling, and untargeted metabolomics.</title>
        <authorList>
            <person name="Fergusson C.H."/>
            <person name="Saulog J."/>
            <person name="Paulo B.S."/>
            <person name="Wilson D.M."/>
            <person name="Liu D.Y."/>
            <person name="Morehouse N.J."/>
            <person name="Waterworth S."/>
            <person name="Barkei J."/>
            <person name="Gray C.A."/>
            <person name="Kwan J.C."/>
            <person name="Eustaquio A.S."/>
            <person name="Linington R.G."/>
        </authorList>
    </citation>
    <scope>NUCLEOTIDE SEQUENCE [LARGE SCALE GENOMIC DNA]</scope>
    <source>
        <strain evidence="17 18">RL17-338-BIF-B</strain>
    </source>
</reference>
<keyword evidence="10 14" id="KW-0067">ATP-binding</keyword>
<dbReference type="CDD" id="cd00075">
    <property type="entry name" value="HATPase"/>
    <property type="match status" value="1"/>
</dbReference>
<dbReference type="PRINTS" id="PR00344">
    <property type="entry name" value="BCTRLSENSOR"/>
</dbReference>
<comment type="function">
    <text evidence="14">Member of a two-component regulatory system.</text>
</comment>
<dbReference type="PROSITE" id="PS50109">
    <property type="entry name" value="HIS_KIN"/>
    <property type="match status" value="1"/>
</dbReference>
<dbReference type="InterPro" id="IPR003660">
    <property type="entry name" value="HAMP_dom"/>
</dbReference>
<feature type="transmembrane region" description="Helical" evidence="14">
    <location>
        <begin position="12"/>
        <end position="33"/>
    </location>
</feature>
<dbReference type="Proteomes" id="UP001469089">
    <property type="component" value="Unassembled WGS sequence"/>
</dbReference>
<keyword evidence="12 14" id="KW-0902">Two-component regulatory system</keyword>
<evidence type="ECO:0000256" key="10">
    <source>
        <dbReference type="ARBA" id="ARBA00022840"/>
    </source>
</evidence>
<evidence type="ECO:0000256" key="7">
    <source>
        <dbReference type="ARBA" id="ARBA00022692"/>
    </source>
</evidence>
<evidence type="ECO:0000256" key="1">
    <source>
        <dbReference type="ARBA" id="ARBA00000085"/>
    </source>
</evidence>
<gene>
    <name evidence="17" type="ORF">N0A02_24835</name>
</gene>
<proteinExistence type="predicted"/>
<dbReference type="Gene3D" id="6.10.340.10">
    <property type="match status" value="1"/>
</dbReference>
<organism evidence="17 18">
    <name type="scientific">Paraburkholderia acidicola</name>
    <dbReference type="NCBI Taxonomy" id="1912599"/>
    <lineage>
        <taxon>Bacteria</taxon>
        <taxon>Pseudomonadati</taxon>
        <taxon>Pseudomonadota</taxon>
        <taxon>Betaproteobacteria</taxon>
        <taxon>Burkholderiales</taxon>
        <taxon>Burkholderiaceae</taxon>
        <taxon>Paraburkholderia</taxon>
    </lineage>
</organism>
<dbReference type="Pfam" id="PF02518">
    <property type="entry name" value="HATPase_c"/>
    <property type="match status" value="1"/>
</dbReference>
<evidence type="ECO:0000259" key="15">
    <source>
        <dbReference type="PROSITE" id="PS50109"/>
    </source>
</evidence>
<protein>
    <recommendedName>
        <fullName evidence="14">Sensor protein</fullName>
        <ecNumber evidence="14">2.7.13.3</ecNumber>
    </recommendedName>
</protein>
<dbReference type="NCBIfam" id="TIGR01386">
    <property type="entry name" value="cztS_silS_copS"/>
    <property type="match status" value="1"/>
</dbReference>
<keyword evidence="8 14" id="KW-0547">Nucleotide-binding</keyword>
<evidence type="ECO:0000256" key="13">
    <source>
        <dbReference type="ARBA" id="ARBA00023136"/>
    </source>
</evidence>
<dbReference type="InterPro" id="IPR036890">
    <property type="entry name" value="HATPase_C_sf"/>
</dbReference>
<dbReference type="InterPro" id="IPR003661">
    <property type="entry name" value="HisK_dim/P_dom"/>
</dbReference>
<keyword evidence="3 14" id="KW-1003">Cell membrane</keyword>
<keyword evidence="7 14" id="KW-0812">Transmembrane</keyword>
<dbReference type="SUPFAM" id="SSF47384">
    <property type="entry name" value="Homodimeric domain of signal transducing histidine kinase"/>
    <property type="match status" value="1"/>
</dbReference>
<sequence>MMNLSISRRLSIMFAMVSLLVFTLVGVGLFVVMERQLSGDVRATLDARAEIARSVIARVSTPEKWHFVTEHLSDLSPAGRPLFFIQSPDARFRFGTPFTAEKQLSSDGRYRVIRVAGLNADMVTTEFTVPAAGVRPAVDVVVAGDCTASERTLHHLAVTLAALIALACATVLLLSSVVTRFGLRPLARLSDEAGQVSAGNRGQRLRTDELPGELHDLATSFNGALERLDGAYGRLESFNADVAHELRTPVSILIGQTEVALTRDRSIGQLQQTLQSNLEELERLRVIVNDMLFLSRRDRGERAINLTDVWMADEITRMLDFMDIAFDEAKLRVELSGNARASVDPSLVGRALTNLLTNAIQHSEPGGTVSVTAEQRGDLVFVAVSNAGTPIAPELRMNIFERFYRLDESRSNSGENHGLGLAIVKAVAEMHGGSVFVSCEDGINTFGFSVAAASAHTEPDERPVSDARRPLRVPEAALLFPASRRRNRA</sequence>
<dbReference type="EC" id="2.7.13.3" evidence="14"/>
<dbReference type="SMART" id="SM00304">
    <property type="entry name" value="HAMP"/>
    <property type="match status" value="1"/>
</dbReference>
<name>A0ABV1LTN6_9BURK</name>
<dbReference type="InterPro" id="IPR006290">
    <property type="entry name" value="CztS_silS_copS"/>
</dbReference>
<dbReference type="Gene3D" id="3.30.565.10">
    <property type="entry name" value="Histidine kinase-like ATPase, C-terminal domain"/>
    <property type="match status" value="1"/>
</dbReference>
<dbReference type="InterPro" id="IPR005467">
    <property type="entry name" value="His_kinase_dom"/>
</dbReference>
<dbReference type="SMART" id="SM00387">
    <property type="entry name" value="HATPase_c"/>
    <property type="match status" value="1"/>
</dbReference>
<evidence type="ECO:0000256" key="5">
    <source>
        <dbReference type="ARBA" id="ARBA00022553"/>
    </source>
</evidence>
<comment type="subcellular location">
    <subcellularLocation>
        <location evidence="2 14">Cell inner membrane</location>
    </subcellularLocation>
</comment>
<dbReference type="InterPro" id="IPR050428">
    <property type="entry name" value="TCS_sensor_his_kinase"/>
</dbReference>
<dbReference type="Gene3D" id="1.10.287.130">
    <property type="match status" value="1"/>
</dbReference>
<keyword evidence="4 14" id="KW-0997">Cell inner membrane</keyword>
<comment type="caution">
    <text evidence="17">The sequence shown here is derived from an EMBL/GenBank/DDBJ whole genome shotgun (WGS) entry which is preliminary data.</text>
</comment>
<dbReference type="Pfam" id="PF00512">
    <property type="entry name" value="HisKA"/>
    <property type="match status" value="1"/>
</dbReference>
<evidence type="ECO:0000256" key="8">
    <source>
        <dbReference type="ARBA" id="ARBA00022741"/>
    </source>
</evidence>
<evidence type="ECO:0000256" key="11">
    <source>
        <dbReference type="ARBA" id="ARBA00022989"/>
    </source>
</evidence>
<dbReference type="EMBL" id="JAOALG010000002">
    <property type="protein sequence ID" value="MEQ5842683.1"/>
    <property type="molecule type" value="Genomic_DNA"/>
</dbReference>
<keyword evidence="11 14" id="KW-1133">Transmembrane helix</keyword>
<evidence type="ECO:0000256" key="6">
    <source>
        <dbReference type="ARBA" id="ARBA00022679"/>
    </source>
</evidence>
<accession>A0ABV1LTN6</accession>
<dbReference type="GO" id="GO:0004673">
    <property type="term" value="F:protein histidine kinase activity"/>
    <property type="evidence" value="ECO:0007669"/>
    <property type="project" value="UniProtKB-EC"/>
</dbReference>
<feature type="domain" description="Histidine kinase" evidence="15">
    <location>
        <begin position="241"/>
        <end position="454"/>
    </location>
</feature>
<dbReference type="Pfam" id="PF00672">
    <property type="entry name" value="HAMP"/>
    <property type="match status" value="1"/>
</dbReference>
<dbReference type="CDD" id="cd06225">
    <property type="entry name" value="HAMP"/>
    <property type="match status" value="1"/>
</dbReference>
<evidence type="ECO:0000256" key="12">
    <source>
        <dbReference type="ARBA" id="ARBA00023012"/>
    </source>
</evidence>
<dbReference type="SMART" id="SM00388">
    <property type="entry name" value="HisKA"/>
    <property type="match status" value="1"/>
</dbReference>
<keyword evidence="5" id="KW-0597">Phosphoprotein</keyword>
<dbReference type="PROSITE" id="PS50885">
    <property type="entry name" value="HAMP"/>
    <property type="match status" value="1"/>
</dbReference>
<dbReference type="PANTHER" id="PTHR45436:SF9">
    <property type="entry name" value="SENSOR PROTEIN"/>
    <property type="match status" value="1"/>
</dbReference>
<dbReference type="PANTHER" id="PTHR45436">
    <property type="entry name" value="SENSOR HISTIDINE KINASE YKOH"/>
    <property type="match status" value="1"/>
</dbReference>
<evidence type="ECO:0000256" key="9">
    <source>
        <dbReference type="ARBA" id="ARBA00022777"/>
    </source>
</evidence>
<dbReference type="SUPFAM" id="SSF55874">
    <property type="entry name" value="ATPase domain of HSP90 chaperone/DNA topoisomerase II/histidine kinase"/>
    <property type="match status" value="1"/>
</dbReference>
<evidence type="ECO:0000313" key="18">
    <source>
        <dbReference type="Proteomes" id="UP001469089"/>
    </source>
</evidence>
<evidence type="ECO:0000313" key="17">
    <source>
        <dbReference type="EMBL" id="MEQ5842683.1"/>
    </source>
</evidence>
<evidence type="ECO:0000259" key="16">
    <source>
        <dbReference type="PROSITE" id="PS50885"/>
    </source>
</evidence>
<keyword evidence="18" id="KW-1185">Reference proteome</keyword>
<dbReference type="InterPro" id="IPR003594">
    <property type="entry name" value="HATPase_dom"/>
</dbReference>